<sequence length="558" mass="63060">MHTFLTPALITLSASSMLALPCSAISEEDYLQQRAALIEKHSKDDAALPALHKLMEAEDTFTKEQWLFKIDQYLYGNYKEFQPIYDSYREDRDFNEIYDLDLETAIAAKPAPPQKYPEIPQGYFSENLNGNTNTGSALFVDGKVYIAYQGHLTDPYIASYDTQNGTWDGPYKAGHSTLSKNGRQVDSHGRPSLEINGDGHFHIIFGGHGGEWVDGLNPISFDTPHAGGRMLHVASTKPYDITGWEQKDDISPYASYTATCKMGNGDIYFFTRAGTHKSPWVYYRMKSGSQSFEAPVKITWPTVSEGDPIDVDTFYIKPAKISDTEILVTFLWHVCNFREYHNKEHYSRTNTYYMRLDTTDGSFYNVEGRKLELPITKKKADKYTLAYNSEATGETCFGTRPLSNQNGRPAAAYEAKGPGYREWRMVTYEDGKWTHGLPMPGTEEHTVVDTKGKRIKSIREIFPMKKDGRTDKAAVVYRGSKGETVIAAAKRINKKDSEGQHWKLKKQQTTVSGARIQTQPVRDESGDAVALVVNIRKAGSQRLYLWHDGQFRANPTQK</sequence>
<organism evidence="2 3">
    <name type="scientific">Pelagicoccus mobilis</name>
    <dbReference type="NCBI Taxonomy" id="415221"/>
    <lineage>
        <taxon>Bacteria</taxon>
        <taxon>Pseudomonadati</taxon>
        <taxon>Verrucomicrobiota</taxon>
        <taxon>Opitutia</taxon>
        <taxon>Puniceicoccales</taxon>
        <taxon>Pelagicoccaceae</taxon>
        <taxon>Pelagicoccus</taxon>
    </lineage>
</organism>
<evidence type="ECO:0000313" key="2">
    <source>
        <dbReference type="EMBL" id="MBK1879363.1"/>
    </source>
</evidence>
<evidence type="ECO:0000313" key="3">
    <source>
        <dbReference type="Proteomes" id="UP000617628"/>
    </source>
</evidence>
<name>A0A934S5K7_9BACT</name>
<dbReference type="RefSeq" id="WP_378924086.1">
    <property type="nucleotide sequence ID" value="NZ_JBHLTO010000004.1"/>
</dbReference>
<comment type="caution">
    <text evidence="2">The sequence shown here is derived from an EMBL/GenBank/DDBJ whole genome shotgun (WGS) entry which is preliminary data.</text>
</comment>
<protein>
    <submittedName>
        <fullName evidence="2">BNR-4 repeat-containing protein</fullName>
    </submittedName>
</protein>
<dbReference type="AlphaFoldDB" id="A0A934S5K7"/>
<dbReference type="Pfam" id="PF15892">
    <property type="entry name" value="BNR_4"/>
    <property type="match status" value="1"/>
</dbReference>
<proteinExistence type="predicted"/>
<reference evidence="2" key="1">
    <citation type="submission" date="2021-01" db="EMBL/GenBank/DDBJ databases">
        <title>Modified the classification status of verrucomicrobia.</title>
        <authorList>
            <person name="Feng X."/>
        </authorList>
    </citation>
    <scope>NUCLEOTIDE SEQUENCE</scope>
    <source>
        <strain evidence="2">KCTC 13126</strain>
    </source>
</reference>
<feature type="chain" id="PRO_5037228443" evidence="1">
    <location>
        <begin position="20"/>
        <end position="558"/>
    </location>
</feature>
<dbReference type="Proteomes" id="UP000617628">
    <property type="component" value="Unassembled WGS sequence"/>
</dbReference>
<accession>A0A934S5K7</accession>
<evidence type="ECO:0000256" key="1">
    <source>
        <dbReference type="SAM" id="SignalP"/>
    </source>
</evidence>
<keyword evidence="3" id="KW-1185">Reference proteome</keyword>
<dbReference type="EMBL" id="JAENIL010000046">
    <property type="protein sequence ID" value="MBK1879363.1"/>
    <property type="molecule type" value="Genomic_DNA"/>
</dbReference>
<feature type="signal peptide" evidence="1">
    <location>
        <begin position="1"/>
        <end position="19"/>
    </location>
</feature>
<gene>
    <name evidence="2" type="ORF">JIN87_20920</name>
</gene>
<keyword evidence="1" id="KW-0732">Signal</keyword>